<dbReference type="PANTHER" id="PTHR11161">
    <property type="entry name" value="O-ACYLTRANSFERASE"/>
    <property type="match status" value="1"/>
</dbReference>
<reference evidence="2" key="1">
    <citation type="submission" date="2020-08" db="EMBL/GenBank/DDBJ databases">
        <title>Multicomponent nature underlies the extraordinary mechanical properties of spider dragline silk.</title>
        <authorList>
            <person name="Kono N."/>
            <person name="Nakamura H."/>
            <person name="Mori M."/>
            <person name="Yoshida Y."/>
            <person name="Ohtoshi R."/>
            <person name="Malay A.D."/>
            <person name="Moran D.A.P."/>
            <person name="Tomita M."/>
            <person name="Numata K."/>
            <person name="Arakawa K."/>
        </authorList>
    </citation>
    <scope>NUCLEOTIDE SEQUENCE</scope>
</reference>
<dbReference type="InterPro" id="IPR052728">
    <property type="entry name" value="O2_lipid_transport_reg"/>
</dbReference>
<keyword evidence="1" id="KW-1133">Transmembrane helix</keyword>
<evidence type="ECO:0000256" key="1">
    <source>
        <dbReference type="SAM" id="Phobius"/>
    </source>
</evidence>
<dbReference type="AlphaFoldDB" id="A0A8X6N202"/>
<feature type="transmembrane region" description="Helical" evidence="1">
    <location>
        <begin position="35"/>
        <end position="54"/>
    </location>
</feature>
<keyword evidence="1" id="KW-0812">Transmembrane</keyword>
<comment type="caution">
    <text evidence="2">The sequence shown here is derived from an EMBL/GenBank/DDBJ whole genome shotgun (WGS) entry which is preliminary data.</text>
</comment>
<dbReference type="PANTHER" id="PTHR11161:SF0">
    <property type="entry name" value="O-ACYLTRANSFERASE LIKE PROTEIN"/>
    <property type="match status" value="1"/>
</dbReference>
<name>A0A8X6N202_NEPPI</name>
<feature type="non-terminal residue" evidence="2">
    <location>
        <position position="75"/>
    </location>
</feature>
<protein>
    <submittedName>
        <fullName evidence="2">Uncharacterized protein</fullName>
    </submittedName>
</protein>
<accession>A0A8X6N202</accession>
<proteinExistence type="predicted"/>
<evidence type="ECO:0000313" key="2">
    <source>
        <dbReference type="EMBL" id="GFS89202.1"/>
    </source>
</evidence>
<evidence type="ECO:0000313" key="3">
    <source>
        <dbReference type="Proteomes" id="UP000887013"/>
    </source>
</evidence>
<dbReference type="Proteomes" id="UP000887013">
    <property type="component" value="Unassembled WGS sequence"/>
</dbReference>
<keyword evidence="3" id="KW-1185">Reference proteome</keyword>
<keyword evidence="1" id="KW-0472">Membrane</keyword>
<organism evidence="2 3">
    <name type="scientific">Nephila pilipes</name>
    <name type="common">Giant wood spider</name>
    <name type="synonym">Nephila maculata</name>
    <dbReference type="NCBI Taxonomy" id="299642"/>
    <lineage>
        <taxon>Eukaryota</taxon>
        <taxon>Metazoa</taxon>
        <taxon>Ecdysozoa</taxon>
        <taxon>Arthropoda</taxon>
        <taxon>Chelicerata</taxon>
        <taxon>Arachnida</taxon>
        <taxon>Araneae</taxon>
        <taxon>Araneomorphae</taxon>
        <taxon>Entelegynae</taxon>
        <taxon>Araneoidea</taxon>
        <taxon>Nephilidae</taxon>
        <taxon>Nephila</taxon>
    </lineage>
</organism>
<dbReference type="OrthoDB" id="6434261at2759"/>
<gene>
    <name evidence="2" type="ORF">NPIL_666061</name>
</gene>
<dbReference type="EMBL" id="BMAW01099278">
    <property type="protein sequence ID" value="GFS89202.1"/>
    <property type="molecule type" value="Genomic_DNA"/>
</dbReference>
<feature type="transmembrane region" description="Helical" evidence="1">
    <location>
        <begin position="12"/>
        <end position="28"/>
    </location>
</feature>
<feature type="non-terminal residue" evidence="2">
    <location>
        <position position="1"/>
    </location>
</feature>
<sequence>CIPWSWYLANDMQFYVISPLLMVSLIRWPIIGYSLMGLFFGIVYISNFVLTYVYNFPIGLVNVAKQFENFASFAH</sequence>